<evidence type="ECO:0008006" key="2">
    <source>
        <dbReference type="Google" id="ProtNLM"/>
    </source>
</evidence>
<gene>
    <name evidence="1" type="ORF">S03H2_63070</name>
</gene>
<reference evidence="1" key="1">
    <citation type="journal article" date="2014" name="Front. Microbiol.">
        <title>High frequency of phylogenetically diverse reductive dehalogenase-homologous genes in deep subseafloor sedimentary metagenomes.</title>
        <authorList>
            <person name="Kawai M."/>
            <person name="Futagami T."/>
            <person name="Toyoda A."/>
            <person name="Takaki Y."/>
            <person name="Nishi S."/>
            <person name="Hori S."/>
            <person name="Arai W."/>
            <person name="Tsubouchi T."/>
            <person name="Morono Y."/>
            <person name="Uchiyama I."/>
            <person name="Ito T."/>
            <person name="Fujiyama A."/>
            <person name="Inagaki F."/>
            <person name="Takami H."/>
        </authorList>
    </citation>
    <scope>NUCLEOTIDE SEQUENCE</scope>
    <source>
        <strain evidence="1">Expedition CK06-06</strain>
    </source>
</reference>
<comment type="caution">
    <text evidence="1">The sequence shown here is derived from an EMBL/GenBank/DDBJ whole genome shotgun (WGS) entry which is preliminary data.</text>
</comment>
<organism evidence="1">
    <name type="scientific">marine sediment metagenome</name>
    <dbReference type="NCBI Taxonomy" id="412755"/>
    <lineage>
        <taxon>unclassified sequences</taxon>
        <taxon>metagenomes</taxon>
        <taxon>ecological metagenomes</taxon>
    </lineage>
</organism>
<proteinExistence type="predicted"/>
<dbReference type="AlphaFoldDB" id="X1KIJ7"/>
<name>X1KIJ7_9ZZZZ</name>
<accession>X1KIJ7</accession>
<evidence type="ECO:0000313" key="1">
    <source>
        <dbReference type="EMBL" id="GAH81898.1"/>
    </source>
</evidence>
<sequence>MDGTNMAITGFDQLKNDEGYAALLESKTSEMASSHQIKRYFAKTSIITNLIFNKILHELFVWRLRISKPQIIELGIDTMVMDNDSSKKREGYS</sequence>
<protein>
    <recommendedName>
        <fullName evidence="2">Transposase DDE domain-containing protein</fullName>
    </recommendedName>
</protein>
<dbReference type="EMBL" id="BARU01040830">
    <property type="protein sequence ID" value="GAH81898.1"/>
    <property type="molecule type" value="Genomic_DNA"/>
</dbReference>